<dbReference type="Gene3D" id="1.20.120.450">
    <property type="entry name" value="dinb family like domain"/>
    <property type="match status" value="1"/>
</dbReference>
<dbReference type="NCBIfam" id="TIGR03086">
    <property type="entry name" value="TIGR03086 family metal-binding protein"/>
    <property type="match status" value="1"/>
</dbReference>
<protein>
    <submittedName>
        <fullName evidence="2">TIGR03086 family protein</fullName>
    </submittedName>
</protein>
<organism evidence="2 3">
    <name type="scientific">Streptacidiphilus jiangxiensis</name>
    <dbReference type="NCBI Taxonomy" id="235985"/>
    <lineage>
        <taxon>Bacteria</taxon>
        <taxon>Bacillati</taxon>
        <taxon>Actinomycetota</taxon>
        <taxon>Actinomycetes</taxon>
        <taxon>Kitasatosporales</taxon>
        <taxon>Streptomycetaceae</taxon>
        <taxon>Streptacidiphilus</taxon>
    </lineage>
</organism>
<dbReference type="EMBL" id="FOAZ01000022">
    <property type="protein sequence ID" value="SEM26556.1"/>
    <property type="molecule type" value="Genomic_DNA"/>
</dbReference>
<dbReference type="Pfam" id="PF11716">
    <property type="entry name" value="MDMPI_N"/>
    <property type="match status" value="1"/>
</dbReference>
<evidence type="ECO:0000313" key="2">
    <source>
        <dbReference type="EMBL" id="SEM26556.1"/>
    </source>
</evidence>
<dbReference type="InterPro" id="IPR017520">
    <property type="entry name" value="CHP03086"/>
</dbReference>
<dbReference type="AlphaFoldDB" id="A0A1H7WY66"/>
<proteinExistence type="predicted"/>
<dbReference type="GO" id="GO:0046872">
    <property type="term" value="F:metal ion binding"/>
    <property type="evidence" value="ECO:0007669"/>
    <property type="project" value="InterPro"/>
</dbReference>
<dbReference type="RefSeq" id="WP_042452649.1">
    <property type="nucleotide sequence ID" value="NZ_BBPN01000025.1"/>
</dbReference>
<gene>
    <name evidence="2" type="ORF">SAMN05414137_1227</name>
</gene>
<dbReference type="InterPro" id="IPR024344">
    <property type="entry name" value="MDMPI_metal-binding"/>
</dbReference>
<reference evidence="3" key="1">
    <citation type="submission" date="2016-10" db="EMBL/GenBank/DDBJ databases">
        <authorList>
            <person name="Varghese N."/>
        </authorList>
    </citation>
    <scope>NUCLEOTIDE SEQUENCE [LARGE SCALE GENOMIC DNA]</scope>
    <source>
        <strain evidence="3">DSM 45096 / BCRC 16803 / CGMCC 4.1857 / CIP 109030 / JCM 12277 / KCTC 19219 / NBRC 100920 / 33214</strain>
    </source>
</reference>
<dbReference type="OrthoDB" id="5185819at2"/>
<evidence type="ECO:0000313" key="3">
    <source>
        <dbReference type="Proteomes" id="UP000183015"/>
    </source>
</evidence>
<feature type="domain" description="Mycothiol-dependent maleylpyruvate isomerase metal-binding" evidence="1">
    <location>
        <begin position="13"/>
        <end position="133"/>
    </location>
</feature>
<evidence type="ECO:0000259" key="1">
    <source>
        <dbReference type="Pfam" id="PF11716"/>
    </source>
</evidence>
<sequence length="197" mass="20975">MMLAPLHSRALALMTPLVSSVRPEDLTRRTPCAAWDVHRLLSHVIGQQDGFAESAYGRGDVPGVFDDRPLPPGTDLSAAFLHSAKGLTEAFTEAEATGRTLAIPEILPGHGFPAAQAIGFHLLDTVVHAWDLAAALGQPFDCPEELLPTVVQVAEFVPTDPAYRGPGRAFAPVLPGAPEGGLDRALRLLGRDPDWHA</sequence>
<dbReference type="SUPFAM" id="SSF109854">
    <property type="entry name" value="DinB/YfiT-like putative metalloenzymes"/>
    <property type="match status" value="1"/>
</dbReference>
<dbReference type="InterPro" id="IPR034660">
    <property type="entry name" value="DinB/YfiT-like"/>
</dbReference>
<keyword evidence="3" id="KW-1185">Reference proteome</keyword>
<dbReference type="Proteomes" id="UP000183015">
    <property type="component" value="Unassembled WGS sequence"/>
</dbReference>
<dbReference type="NCBIfam" id="TIGR03083">
    <property type="entry name" value="maleylpyruvate isomerase family mycothiol-dependent enzyme"/>
    <property type="match status" value="1"/>
</dbReference>
<accession>A0A1H7WY66</accession>
<dbReference type="InterPro" id="IPR017517">
    <property type="entry name" value="Maleyloyr_isom"/>
</dbReference>
<dbReference type="STRING" id="235985.SAMN05414137_1227"/>
<dbReference type="eggNOG" id="COG1576">
    <property type="taxonomic scope" value="Bacteria"/>
</dbReference>
<name>A0A1H7WY66_STRJI</name>